<comment type="caution">
    <text evidence="5">The sequence shown here is derived from an EMBL/GenBank/DDBJ whole genome shotgun (WGS) entry which is preliminary data.</text>
</comment>
<dbReference type="PANTHER" id="PTHR11932">
    <property type="entry name" value="CULLIN"/>
    <property type="match status" value="1"/>
</dbReference>
<dbReference type="InterPro" id="IPR016158">
    <property type="entry name" value="Cullin_homology"/>
</dbReference>
<evidence type="ECO:0000256" key="3">
    <source>
        <dbReference type="RuleBase" id="RU003829"/>
    </source>
</evidence>
<dbReference type="SUPFAM" id="SSF75632">
    <property type="entry name" value="Cullin homology domain"/>
    <property type="match status" value="1"/>
</dbReference>
<evidence type="ECO:0000259" key="4">
    <source>
        <dbReference type="PROSITE" id="PS50069"/>
    </source>
</evidence>
<evidence type="ECO:0000256" key="1">
    <source>
        <dbReference type="ARBA" id="ARBA00006019"/>
    </source>
</evidence>
<keyword evidence="6" id="KW-1185">Reference proteome</keyword>
<gene>
    <name evidence="5" type="ORF">Scep_020808</name>
</gene>
<sequence>MAFNNDKTFQNALNSSFEYFINLNPRSPEFISLFVDEKLRKGLKGYSEEDVEVVLDKDVFEKYYKQHLAKRLLSGKTVSDDAEGSLIVKLKTVWLLIHFQIGGDVHRHENFSGHYAGFPCEPGY</sequence>
<reference evidence="5 6" key="1">
    <citation type="submission" date="2024-01" db="EMBL/GenBank/DDBJ databases">
        <title>Genome assemblies of Stephania.</title>
        <authorList>
            <person name="Yang L."/>
        </authorList>
    </citation>
    <scope>NUCLEOTIDE SEQUENCE [LARGE SCALE GENOMIC DNA]</scope>
    <source>
        <strain evidence="5">JXDWG</strain>
        <tissue evidence="5">Leaf</tissue>
    </source>
</reference>
<dbReference type="Pfam" id="PF00888">
    <property type="entry name" value="Cullin"/>
    <property type="match status" value="1"/>
</dbReference>
<proteinExistence type="inferred from homology"/>
<dbReference type="Proteomes" id="UP001419268">
    <property type="component" value="Unassembled WGS sequence"/>
</dbReference>
<feature type="domain" description="Cullin family profile" evidence="4">
    <location>
        <begin position="26"/>
        <end position="92"/>
    </location>
</feature>
<dbReference type="InterPro" id="IPR045093">
    <property type="entry name" value="Cullin"/>
</dbReference>
<dbReference type="Gene3D" id="1.20.1310.10">
    <property type="entry name" value="Cullin Repeats"/>
    <property type="match status" value="1"/>
</dbReference>
<evidence type="ECO:0000313" key="5">
    <source>
        <dbReference type="EMBL" id="KAK9103964.1"/>
    </source>
</evidence>
<dbReference type="AlphaFoldDB" id="A0AAP0I1B4"/>
<dbReference type="InterPro" id="IPR001373">
    <property type="entry name" value="Cullin_N"/>
</dbReference>
<name>A0AAP0I1B4_9MAGN</name>
<dbReference type="PROSITE" id="PS50069">
    <property type="entry name" value="CULLIN_2"/>
    <property type="match status" value="1"/>
</dbReference>
<dbReference type="InterPro" id="IPR016159">
    <property type="entry name" value="Cullin_repeat-like_dom_sf"/>
</dbReference>
<dbReference type="GO" id="GO:0031625">
    <property type="term" value="F:ubiquitin protein ligase binding"/>
    <property type="evidence" value="ECO:0007669"/>
    <property type="project" value="InterPro"/>
</dbReference>
<comment type="similarity">
    <text evidence="1 2 3">Belongs to the cullin family.</text>
</comment>
<protein>
    <recommendedName>
        <fullName evidence="4">Cullin family profile domain-containing protein</fullName>
    </recommendedName>
</protein>
<evidence type="ECO:0000313" key="6">
    <source>
        <dbReference type="Proteomes" id="UP001419268"/>
    </source>
</evidence>
<accession>A0AAP0I1B4</accession>
<dbReference type="GO" id="GO:0006511">
    <property type="term" value="P:ubiquitin-dependent protein catabolic process"/>
    <property type="evidence" value="ECO:0007669"/>
    <property type="project" value="InterPro"/>
</dbReference>
<organism evidence="5 6">
    <name type="scientific">Stephania cephalantha</name>
    <dbReference type="NCBI Taxonomy" id="152367"/>
    <lineage>
        <taxon>Eukaryota</taxon>
        <taxon>Viridiplantae</taxon>
        <taxon>Streptophyta</taxon>
        <taxon>Embryophyta</taxon>
        <taxon>Tracheophyta</taxon>
        <taxon>Spermatophyta</taxon>
        <taxon>Magnoliopsida</taxon>
        <taxon>Ranunculales</taxon>
        <taxon>Menispermaceae</taxon>
        <taxon>Menispermoideae</taxon>
        <taxon>Cissampelideae</taxon>
        <taxon>Stephania</taxon>
    </lineage>
</organism>
<dbReference type="EMBL" id="JBBNAG010000009">
    <property type="protein sequence ID" value="KAK9103964.1"/>
    <property type="molecule type" value="Genomic_DNA"/>
</dbReference>
<dbReference type="InterPro" id="IPR036317">
    <property type="entry name" value="Cullin_homology_sf"/>
</dbReference>
<dbReference type="SUPFAM" id="SSF74788">
    <property type="entry name" value="Cullin repeat-like"/>
    <property type="match status" value="1"/>
</dbReference>
<evidence type="ECO:0000256" key="2">
    <source>
        <dbReference type="PROSITE-ProRule" id="PRU00330"/>
    </source>
</evidence>